<feature type="region of interest" description="Disordered" evidence="1">
    <location>
        <begin position="26"/>
        <end position="107"/>
    </location>
</feature>
<organism evidence="2 3">
    <name type="scientific">Kingella potus</name>
    <dbReference type="NCBI Taxonomy" id="265175"/>
    <lineage>
        <taxon>Bacteria</taxon>
        <taxon>Pseudomonadati</taxon>
        <taxon>Pseudomonadota</taxon>
        <taxon>Betaproteobacteria</taxon>
        <taxon>Neisseriales</taxon>
        <taxon>Neisseriaceae</taxon>
        <taxon>Kingella</taxon>
    </lineage>
</organism>
<protein>
    <submittedName>
        <fullName evidence="2">Uncharacterized protein</fullName>
    </submittedName>
</protein>
<accession>A0A377R4B5</accession>
<feature type="compositionally biased region" description="Low complexity" evidence="1">
    <location>
        <begin position="80"/>
        <end position="93"/>
    </location>
</feature>
<dbReference type="RefSeq" id="WP_115308990.1">
    <property type="nucleotide sequence ID" value="NZ_CP091516.1"/>
</dbReference>
<evidence type="ECO:0000313" key="2">
    <source>
        <dbReference type="EMBL" id="STR03084.1"/>
    </source>
</evidence>
<name>A0A377R4B5_9NEIS</name>
<dbReference type="AlphaFoldDB" id="A0A377R4B5"/>
<proteinExistence type="predicted"/>
<dbReference type="Proteomes" id="UP000254293">
    <property type="component" value="Unassembled WGS sequence"/>
</dbReference>
<feature type="compositionally biased region" description="Basic residues" evidence="1">
    <location>
        <begin position="39"/>
        <end position="56"/>
    </location>
</feature>
<keyword evidence="3" id="KW-1185">Reference proteome</keyword>
<reference evidence="2 3" key="1">
    <citation type="submission" date="2018-06" db="EMBL/GenBank/DDBJ databases">
        <authorList>
            <consortium name="Pathogen Informatics"/>
            <person name="Doyle S."/>
        </authorList>
    </citation>
    <scope>NUCLEOTIDE SEQUENCE [LARGE SCALE GENOMIC DNA]</scope>
    <source>
        <strain evidence="2 3">NCTC13336</strain>
    </source>
</reference>
<sequence length="107" mass="11760">MGIHLIPRKRNGCRLYGFPYGSSRFAARENTPPEYRSCPARRHPARAAGQKLRHNGRQISSKYPMLPRIPHPTAAGFPSAAAVRAATRPAGGTFRRRKHGGLSESEG</sequence>
<dbReference type="EMBL" id="UGJJ01000003">
    <property type="protein sequence ID" value="STR03084.1"/>
    <property type="molecule type" value="Genomic_DNA"/>
</dbReference>
<evidence type="ECO:0000313" key="3">
    <source>
        <dbReference type="Proteomes" id="UP000254293"/>
    </source>
</evidence>
<gene>
    <name evidence="2" type="ORF">NCTC13336_01977</name>
</gene>
<evidence type="ECO:0000256" key="1">
    <source>
        <dbReference type="SAM" id="MobiDB-lite"/>
    </source>
</evidence>